<name>A0AB38FVH8_9ENTR</name>
<protein>
    <submittedName>
        <fullName evidence="1">Uncharacterized protein</fullName>
    </submittedName>
</protein>
<proteinExistence type="predicted"/>
<evidence type="ECO:0000313" key="1">
    <source>
        <dbReference type="EMBL" id="SQA63259.1"/>
    </source>
</evidence>
<dbReference type="Proteomes" id="UP000251313">
    <property type="component" value="Unassembled WGS sequence"/>
</dbReference>
<dbReference type="AlphaFoldDB" id="A0AB38FVH8"/>
<comment type="caution">
    <text evidence="1">The sequence shown here is derived from an EMBL/GenBank/DDBJ whole genome shotgun (WGS) entry which is preliminary data.</text>
</comment>
<gene>
    <name evidence="1" type="ORF">NCTC11967_02295</name>
</gene>
<dbReference type="EMBL" id="UAVL01000011">
    <property type="protein sequence ID" value="SQA63259.1"/>
    <property type="molecule type" value="Genomic_DNA"/>
</dbReference>
<evidence type="ECO:0000313" key="2">
    <source>
        <dbReference type="Proteomes" id="UP000251313"/>
    </source>
</evidence>
<accession>A0AB38FVH8</accession>
<reference evidence="1 2" key="1">
    <citation type="submission" date="2018-06" db="EMBL/GenBank/DDBJ databases">
        <authorList>
            <consortium name="Pathogen Informatics"/>
            <person name="Doyle S."/>
        </authorList>
    </citation>
    <scope>NUCLEOTIDE SEQUENCE [LARGE SCALE GENOMIC DNA]</scope>
    <source>
        <strain evidence="1 2">NCTC11967</strain>
    </source>
</reference>
<sequence length="52" mass="5763">MKISLRDGIIIVVIALLLFGGVSLEADSLKFDQLEAQHIELQVKGVMPRTQQ</sequence>
<dbReference type="RefSeq" id="WP_156102660.1">
    <property type="nucleotide sequence ID" value="NZ_UAVL01000011.1"/>
</dbReference>
<organism evidence="1 2">
    <name type="scientific">Yokenella regensburgei</name>
    <dbReference type="NCBI Taxonomy" id="158877"/>
    <lineage>
        <taxon>Bacteria</taxon>
        <taxon>Pseudomonadati</taxon>
        <taxon>Pseudomonadota</taxon>
        <taxon>Gammaproteobacteria</taxon>
        <taxon>Enterobacterales</taxon>
        <taxon>Enterobacteriaceae</taxon>
        <taxon>Yokenella</taxon>
    </lineage>
</organism>